<comment type="caution">
    <text evidence="1">The sequence shown here is derived from an EMBL/GenBank/DDBJ whole genome shotgun (WGS) entry which is preliminary data.</text>
</comment>
<accession>A0A4C1U579</accession>
<dbReference type="Proteomes" id="UP000299102">
    <property type="component" value="Unassembled WGS sequence"/>
</dbReference>
<protein>
    <submittedName>
        <fullName evidence="1">Uncharacterized protein</fullName>
    </submittedName>
</protein>
<name>A0A4C1U579_EUMVA</name>
<dbReference type="EMBL" id="BGZK01000129">
    <property type="protein sequence ID" value="GBP21515.1"/>
    <property type="molecule type" value="Genomic_DNA"/>
</dbReference>
<gene>
    <name evidence="1" type="ORF">EVAR_12116_1</name>
</gene>
<proteinExistence type="predicted"/>
<dbReference type="AlphaFoldDB" id="A0A4C1U579"/>
<sequence length="84" mass="9638">MRVLEMSRQRHRAGGGTVKPIRVIPLFHLPPESIQRRAFAVWQCRQMCVLAKAASGMECYALPNRRLRIQTLDIHYCGGEEKGF</sequence>
<evidence type="ECO:0000313" key="1">
    <source>
        <dbReference type="EMBL" id="GBP21515.1"/>
    </source>
</evidence>
<evidence type="ECO:0000313" key="2">
    <source>
        <dbReference type="Proteomes" id="UP000299102"/>
    </source>
</evidence>
<keyword evidence="2" id="KW-1185">Reference proteome</keyword>
<reference evidence="1 2" key="1">
    <citation type="journal article" date="2019" name="Commun. Biol.">
        <title>The bagworm genome reveals a unique fibroin gene that provides high tensile strength.</title>
        <authorList>
            <person name="Kono N."/>
            <person name="Nakamura H."/>
            <person name="Ohtoshi R."/>
            <person name="Tomita M."/>
            <person name="Numata K."/>
            <person name="Arakawa K."/>
        </authorList>
    </citation>
    <scope>NUCLEOTIDE SEQUENCE [LARGE SCALE GENOMIC DNA]</scope>
</reference>
<organism evidence="1 2">
    <name type="scientific">Eumeta variegata</name>
    <name type="common">Bagworm moth</name>
    <name type="synonym">Eumeta japonica</name>
    <dbReference type="NCBI Taxonomy" id="151549"/>
    <lineage>
        <taxon>Eukaryota</taxon>
        <taxon>Metazoa</taxon>
        <taxon>Ecdysozoa</taxon>
        <taxon>Arthropoda</taxon>
        <taxon>Hexapoda</taxon>
        <taxon>Insecta</taxon>
        <taxon>Pterygota</taxon>
        <taxon>Neoptera</taxon>
        <taxon>Endopterygota</taxon>
        <taxon>Lepidoptera</taxon>
        <taxon>Glossata</taxon>
        <taxon>Ditrysia</taxon>
        <taxon>Tineoidea</taxon>
        <taxon>Psychidae</taxon>
        <taxon>Oiketicinae</taxon>
        <taxon>Eumeta</taxon>
    </lineage>
</organism>